<dbReference type="GO" id="GO:0008263">
    <property type="term" value="F:pyrimidine-specific mismatch base pair DNA N-glycosylase activity"/>
    <property type="evidence" value="ECO:0007669"/>
    <property type="project" value="TreeGrafter"/>
</dbReference>
<keyword evidence="3" id="KW-0234">DNA repair</keyword>
<evidence type="ECO:0000256" key="1">
    <source>
        <dbReference type="ARBA" id="ARBA00022763"/>
    </source>
</evidence>
<dbReference type="Gene3D" id="3.40.470.10">
    <property type="entry name" value="Uracil-DNA glycosylase-like domain"/>
    <property type="match status" value="1"/>
</dbReference>
<dbReference type="PANTHER" id="PTHR12159:SF9">
    <property type="entry name" value="G_T MISMATCH-SPECIFIC THYMINE DNA GLYCOSYLASE"/>
    <property type="match status" value="1"/>
</dbReference>
<dbReference type="PANTHER" id="PTHR12159">
    <property type="entry name" value="G/T AND G/U MISMATCH-SPECIFIC DNA GLYCOSYLASE"/>
    <property type="match status" value="1"/>
</dbReference>
<dbReference type="GO" id="GO:0006285">
    <property type="term" value="P:base-excision repair, AP site formation"/>
    <property type="evidence" value="ECO:0007669"/>
    <property type="project" value="InterPro"/>
</dbReference>
<dbReference type="FunFam" id="3.40.470.10:FF:000010">
    <property type="entry name" value="G/U mismatch-specific DNA glycosylase"/>
    <property type="match status" value="1"/>
</dbReference>
<name>A0A6G1G7A6_9PEZI</name>
<dbReference type="GeneID" id="54417582"/>
<evidence type="ECO:0000313" key="7">
    <source>
        <dbReference type="Proteomes" id="UP000504638"/>
    </source>
</evidence>
<reference evidence="8" key="2">
    <citation type="submission" date="2020-04" db="EMBL/GenBank/DDBJ databases">
        <authorList>
            <consortium name="NCBI Genome Project"/>
        </authorList>
    </citation>
    <scope>NUCLEOTIDE SEQUENCE</scope>
    <source>
        <strain evidence="8">CBS 781.70</strain>
    </source>
</reference>
<keyword evidence="2" id="KW-0378">Hydrolase</keyword>
<dbReference type="InterPro" id="IPR015637">
    <property type="entry name" value="MUG/TDG"/>
</dbReference>
<dbReference type="SUPFAM" id="SSF52141">
    <property type="entry name" value="Uracil-DNA glycosylase-like"/>
    <property type="match status" value="1"/>
</dbReference>
<dbReference type="InterPro" id="IPR005122">
    <property type="entry name" value="Uracil-DNA_glycosylase-like"/>
</dbReference>
<keyword evidence="7" id="KW-1185">Reference proteome</keyword>
<dbReference type="InterPro" id="IPR036895">
    <property type="entry name" value="Uracil-DNA_glycosylase-like_sf"/>
</dbReference>
<dbReference type="CDD" id="cd10028">
    <property type="entry name" value="UDG-F2_TDG_MUG"/>
    <property type="match status" value="1"/>
</dbReference>
<reference evidence="6 8" key="1">
    <citation type="submission" date="2020-01" db="EMBL/GenBank/DDBJ databases">
        <authorList>
            <consortium name="DOE Joint Genome Institute"/>
            <person name="Haridas S."/>
            <person name="Albert R."/>
            <person name="Binder M."/>
            <person name="Bloem J."/>
            <person name="Labutti K."/>
            <person name="Salamov A."/>
            <person name="Andreopoulos B."/>
            <person name="Baker S.E."/>
            <person name="Barry K."/>
            <person name="Bills G."/>
            <person name="Bluhm B.H."/>
            <person name="Cannon C."/>
            <person name="Castanera R."/>
            <person name="Culley D.E."/>
            <person name="Daum C."/>
            <person name="Ezra D."/>
            <person name="Gonzalez J.B."/>
            <person name="Henrissat B."/>
            <person name="Kuo A."/>
            <person name="Liang C."/>
            <person name="Lipzen A."/>
            <person name="Lutzoni F."/>
            <person name="Magnuson J."/>
            <person name="Mondo S."/>
            <person name="Nolan M."/>
            <person name="Ohm R."/>
            <person name="Pangilinan J."/>
            <person name="Park H.-J."/>
            <person name="Ramirez L."/>
            <person name="Alfaro M."/>
            <person name="Sun H."/>
            <person name="Tritt A."/>
            <person name="Yoshinaga Y."/>
            <person name="Zwiers L.-H."/>
            <person name="Turgeon B.G."/>
            <person name="Goodwin S.B."/>
            <person name="Spatafora J.W."/>
            <person name="Crous P.W."/>
            <person name="Grigoriev I.V."/>
        </authorList>
    </citation>
    <scope>NUCLEOTIDE SEQUENCE</scope>
    <source>
        <strain evidence="6 8">CBS 781.70</strain>
    </source>
</reference>
<feature type="domain" description="Uracil-DNA glycosylase-like" evidence="5">
    <location>
        <begin position="135"/>
        <end position="304"/>
    </location>
</feature>
<dbReference type="AlphaFoldDB" id="A0A6G1G7A6"/>
<evidence type="ECO:0000259" key="5">
    <source>
        <dbReference type="Pfam" id="PF03167"/>
    </source>
</evidence>
<proteinExistence type="predicted"/>
<sequence length="317" mass="34958">MAVTRQTRASARVLSDTALSQLSKRAGETNGKPPLLEKSEGRPESSFQGKLEQFQFADAAKEPGTRAKNAADQEPLSRTRSPLKRGRVDVVSESTKSPSRSASSSPSKRSRPSSKYAAPSKYAHLSPLRDILAPHLICIFIGANPGIQTATSGHAYAHPSNLFWKLLHSSGCTDRRCRPEEDAELPRLYAMGNTNIVERPTRDVGELSKAEMVAGTAVLEEKVARWRPEAVCIVGKGIWEAVWRYRHGRYPRAGEFAYGWQEVGENMGKVEGEEGWDGARVFVAASTSGVAASLKPAQKEEIWRPFGEWVKGRREER</sequence>
<dbReference type="Pfam" id="PF03167">
    <property type="entry name" value="UDG"/>
    <property type="match status" value="1"/>
</dbReference>
<reference evidence="8" key="3">
    <citation type="submission" date="2025-04" db="UniProtKB">
        <authorList>
            <consortium name="RefSeq"/>
        </authorList>
    </citation>
    <scope>IDENTIFICATION</scope>
    <source>
        <strain evidence="8">CBS 781.70</strain>
    </source>
</reference>
<evidence type="ECO:0000256" key="3">
    <source>
        <dbReference type="ARBA" id="ARBA00023204"/>
    </source>
</evidence>
<dbReference type="EMBL" id="ML975154">
    <property type="protein sequence ID" value="KAF1813719.1"/>
    <property type="molecule type" value="Genomic_DNA"/>
</dbReference>
<gene>
    <name evidence="6 8" type="ORF">P152DRAFT_414055</name>
</gene>
<feature type="region of interest" description="Disordered" evidence="4">
    <location>
        <begin position="1"/>
        <end position="118"/>
    </location>
</feature>
<organism evidence="6">
    <name type="scientific">Eremomyces bilateralis CBS 781.70</name>
    <dbReference type="NCBI Taxonomy" id="1392243"/>
    <lineage>
        <taxon>Eukaryota</taxon>
        <taxon>Fungi</taxon>
        <taxon>Dikarya</taxon>
        <taxon>Ascomycota</taxon>
        <taxon>Pezizomycotina</taxon>
        <taxon>Dothideomycetes</taxon>
        <taxon>Dothideomycetes incertae sedis</taxon>
        <taxon>Eremomycetales</taxon>
        <taxon>Eremomycetaceae</taxon>
        <taxon>Eremomyces</taxon>
    </lineage>
</organism>
<feature type="compositionally biased region" description="Basic and acidic residues" evidence="4">
    <location>
        <begin position="59"/>
        <end position="77"/>
    </location>
</feature>
<evidence type="ECO:0000313" key="8">
    <source>
        <dbReference type="RefSeq" id="XP_033535350.1"/>
    </source>
</evidence>
<protein>
    <submittedName>
        <fullName evidence="6 8">DNA glycosylase</fullName>
    </submittedName>
</protein>
<keyword evidence="1" id="KW-0227">DNA damage</keyword>
<dbReference type="Proteomes" id="UP000504638">
    <property type="component" value="Unplaced"/>
</dbReference>
<dbReference type="RefSeq" id="XP_033535350.1">
    <property type="nucleotide sequence ID" value="XM_033677012.1"/>
</dbReference>
<evidence type="ECO:0000313" key="6">
    <source>
        <dbReference type="EMBL" id="KAF1813719.1"/>
    </source>
</evidence>
<feature type="compositionally biased region" description="Low complexity" evidence="4">
    <location>
        <begin position="92"/>
        <end position="107"/>
    </location>
</feature>
<accession>A0A6G1G7A6</accession>
<dbReference type="GO" id="GO:0004844">
    <property type="term" value="F:uracil DNA N-glycosylase activity"/>
    <property type="evidence" value="ECO:0007669"/>
    <property type="project" value="TreeGrafter"/>
</dbReference>
<feature type="non-terminal residue" evidence="6">
    <location>
        <position position="317"/>
    </location>
</feature>
<dbReference type="OrthoDB" id="565731at2759"/>
<evidence type="ECO:0000256" key="2">
    <source>
        <dbReference type="ARBA" id="ARBA00022801"/>
    </source>
</evidence>
<evidence type="ECO:0000256" key="4">
    <source>
        <dbReference type="SAM" id="MobiDB-lite"/>
    </source>
</evidence>